<feature type="transmembrane region" description="Helical" evidence="3">
    <location>
        <begin position="333"/>
        <end position="353"/>
    </location>
</feature>
<dbReference type="EMBL" id="KB469296">
    <property type="protein sequence ID" value="EPQ60098.1"/>
    <property type="molecule type" value="Genomic_DNA"/>
</dbReference>
<dbReference type="eggNOG" id="KOG2504">
    <property type="taxonomic scope" value="Eukaryota"/>
</dbReference>
<reference evidence="5 6" key="1">
    <citation type="journal article" date="2012" name="Science">
        <title>The Paleozoic origin of enzymatic lignin decomposition reconstructed from 31 fungal genomes.</title>
        <authorList>
            <person name="Floudas D."/>
            <person name="Binder M."/>
            <person name="Riley R."/>
            <person name="Barry K."/>
            <person name="Blanchette R.A."/>
            <person name="Henrissat B."/>
            <person name="Martinez A.T."/>
            <person name="Otillar R."/>
            <person name="Spatafora J.W."/>
            <person name="Yadav J.S."/>
            <person name="Aerts A."/>
            <person name="Benoit I."/>
            <person name="Boyd A."/>
            <person name="Carlson A."/>
            <person name="Copeland A."/>
            <person name="Coutinho P.M."/>
            <person name="de Vries R.P."/>
            <person name="Ferreira P."/>
            <person name="Findley K."/>
            <person name="Foster B."/>
            <person name="Gaskell J."/>
            <person name="Glotzer D."/>
            <person name="Gorecki P."/>
            <person name="Heitman J."/>
            <person name="Hesse C."/>
            <person name="Hori C."/>
            <person name="Igarashi K."/>
            <person name="Jurgens J.A."/>
            <person name="Kallen N."/>
            <person name="Kersten P."/>
            <person name="Kohler A."/>
            <person name="Kuees U."/>
            <person name="Kumar T.K.A."/>
            <person name="Kuo A."/>
            <person name="LaButti K."/>
            <person name="Larrondo L.F."/>
            <person name="Lindquist E."/>
            <person name="Ling A."/>
            <person name="Lombard V."/>
            <person name="Lucas S."/>
            <person name="Lundell T."/>
            <person name="Martin R."/>
            <person name="McLaughlin D.J."/>
            <person name="Morgenstern I."/>
            <person name="Morin E."/>
            <person name="Murat C."/>
            <person name="Nagy L.G."/>
            <person name="Nolan M."/>
            <person name="Ohm R.A."/>
            <person name="Patyshakuliyeva A."/>
            <person name="Rokas A."/>
            <person name="Ruiz-Duenas F.J."/>
            <person name="Sabat G."/>
            <person name="Salamov A."/>
            <person name="Samejima M."/>
            <person name="Schmutz J."/>
            <person name="Slot J.C."/>
            <person name="St John F."/>
            <person name="Stenlid J."/>
            <person name="Sun H."/>
            <person name="Sun S."/>
            <person name="Syed K."/>
            <person name="Tsang A."/>
            <person name="Wiebenga A."/>
            <person name="Young D."/>
            <person name="Pisabarro A."/>
            <person name="Eastwood D.C."/>
            <person name="Martin F."/>
            <person name="Cullen D."/>
            <person name="Grigoriev I.V."/>
            <person name="Hibbett D.S."/>
        </authorList>
    </citation>
    <scope>NUCLEOTIDE SEQUENCE [LARGE SCALE GENOMIC DNA]</scope>
    <source>
        <strain evidence="5 6">ATCC 11539</strain>
    </source>
</reference>
<dbReference type="InterPro" id="IPR020846">
    <property type="entry name" value="MFS_dom"/>
</dbReference>
<feature type="transmembrane region" description="Helical" evidence="3">
    <location>
        <begin position="272"/>
        <end position="289"/>
    </location>
</feature>
<evidence type="ECO:0000256" key="3">
    <source>
        <dbReference type="SAM" id="Phobius"/>
    </source>
</evidence>
<feature type="transmembrane region" description="Helical" evidence="3">
    <location>
        <begin position="296"/>
        <end position="313"/>
    </location>
</feature>
<evidence type="ECO:0000313" key="5">
    <source>
        <dbReference type="EMBL" id="EPQ60098.1"/>
    </source>
</evidence>
<comment type="subcellular location">
    <subcellularLocation>
        <location evidence="1">Membrane</location>
        <topology evidence="1">Multi-pass membrane protein</topology>
    </subcellularLocation>
</comment>
<dbReference type="OMA" id="CVAYVRW"/>
<feature type="transmembrane region" description="Helical" evidence="3">
    <location>
        <begin position="155"/>
        <end position="175"/>
    </location>
</feature>
<dbReference type="PROSITE" id="PS50850">
    <property type="entry name" value="MFS"/>
    <property type="match status" value="1"/>
</dbReference>
<dbReference type="InterPro" id="IPR050327">
    <property type="entry name" value="Proton-linked_MCT"/>
</dbReference>
<comment type="similarity">
    <text evidence="2">Belongs to the major facilitator superfamily. Monocarboxylate porter (TC 2.A.1.13) family.</text>
</comment>
<feature type="transmembrane region" description="Helical" evidence="3">
    <location>
        <begin position="387"/>
        <end position="407"/>
    </location>
</feature>
<dbReference type="GeneID" id="19306860"/>
<dbReference type="SUPFAM" id="SSF103473">
    <property type="entry name" value="MFS general substrate transporter"/>
    <property type="match status" value="1"/>
</dbReference>
<evidence type="ECO:0000256" key="2">
    <source>
        <dbReference type="ARBA" id="ARBA00006727"/>
    </source>
</evidence>
<dbReference type="GO" id="GO:0016020">
    <property type="term" value="C:membrane"/>
    <property type="evidence" value="ECO:0007669"/>
    <property type="project" value="UniProtKB-SubCell"/>
</dbReference>
<evidence type="ECO:0000259" key="4">
    <source>
        <dbReference type="PROSITE" id="PS50850"/>
    </source>
</evidence>
<dbReference type="KEGG" id="gtr:GLOTRDRAFT_51975"/>
<dbReference type="InterPro" id="IPR036259">
    <property type="entry name" value="MFS_trans_sf"/>
</dbReference>
<evidence type="ECO:0000256" key="1">
    <source>
        <dbReference type="ARBA" id="ARBA00004141"/>
    </source>
</evidence>
<feature type="transmembrane region" description="Helical" evidence="3">
    <location>
        <begin position="123"/>
        <end position="143"/>
    </location>
</feature>
<dbReference type="PANTHER" id="PTHR11360:SF284">
    <property type="entry name" value="EG:103B4.3 PROTEIN-RELATED"/>
    <property type="match status" value="1"/>
</dbReference>
<gene>
    <name evidence="5" type="ORF">GLOTRDRAFT_51975</name>
</gene>
<dbReference type="PANTHER" id="PTHR11360">
    <property type="entry name" value="MONOCARBOXYLATE TRANSPORTER"/>
    <property type="match status" value="1"/>
</dbReference>
<feature type="transmembrane region" description="Helical" evidence="3">
    <location>
        <begin position="91"/>
        <end position="111"/>
    </location>
</feature>
<evidence type="ECO:0000313" key="6">
    <source>
        <dbReference type="Proteomes" id="UP000030669"/>
    </source>
</evidence>
<feature type="transmembrane region" description="Helical" evidence="3">
    <location>
        <begin position="66"/>
        <end position="85"/>
    </location>
</feature>
<dbReference type="AlphaFoldDB" id="S7QLA2"/>
<dbReference type="Proteomes" id="UP000030669">
    <property type="component" value="Unassembled WGS sequence"/>
</dbReference>
<keyword evidence="6" id="KW-1185">Reference proteome</keyword>
<keyword evidence="3" id="KW-0812">Transmembrane</keyword>
<accession>S7QLA2</accession>
<sequence length="420" mass="45452">MIFQVIGINSIYGIFQEMYTSPRSTVKDAIGQDAFVSLVGSIGTGLTWSGGIVVNPLIARTKDVRWITVSGVVIMSLGLILASFSTRLWHLFLTQALLYGIGSSAYYFPIISLTPPYFDRHRGFAMGVILSGSGIGGLVLAPVLRILLDRYGVGWTLRILGLWNLAVGLPTACVIRKKASLFRTASGSRPVGQAGLNMNLVKRGAFLWQSLGAFLQASGNVVPLYYMTTYSTSILSYSSSAGSLLLAMNNAVNSVSRVLMGVIADRVGRQNTMILSVFLSGLSVFAFWYDASRVRFLLFVVSYGIYAGGYNALVPTTIAEIYGVENYSSVNGVIYFIRGLGAIFGAPIAGVILGSHQRSGSLSSQNAISLRYMMATLGSLKTKYNEVVIYDGVLLLSAAFCVLYVRWLDARDKGGWSWRA</sequence>
<dbReference type="Pfam" id="PF07690">
    <property type="entry name" value="MFS_1"/>
    <property type="match status" value="1"/>
</dbReference>
<feature type="transmembrane region" description="Helical" evidence="3">
    <location>
        <begin position="34"/>
        <end position="54"/>
    </location>
</feature>
<dbReference type="InterPro" id="IPR011701">
    <property type="entry name" value="MFS"/>
</dbReference>
<dbReference type="OrthoDB" id="2213137at2759"/>
<dbReference type="Gene3D" id="1.20.1250.20">
    <property type="entry name" value="MFS general substrate transporter like domains"/>
    <property type="match status" value="2"/>
</dbReference>
<feature type="domain" description="Major facilitator superfamily (MFS) profile" evidence="4">
    <location>
        <begin position="1"/>
        <end position="409"/>
    </location>
</feature>
<organism evidence="5 6">
    <name type="scientific">Gloeophyllum trabeum (strain ATCC 11539 / FP-39264 / Madison 617)</name>
    <name type="common">Brown rot fungus</name>
    <dbReference type="NCBI Taxonomy" id="670483"/>
    <lineage>
        <taxon>Eukaryota</taxon>
        <taxon>Fungi</taxon>
        <taxon>Dikarya</taxon>
        <taxon>Basidiomycota</taxon>
        <taxon>Agaricomycotina</taxon>
        <taxon>Agaricomycetes</taxon>
        <taxon>Gloeophyllales</taxon>
        <taxon>Gloeophyllaceae</taxon>
        <taxon>Gloeophyllum</taxon>
    </lineage>
</organism>
<name>S7QLA2_GLOTA</name>
<dbReference type="GO" id="GO:0022857">
    <property type="term" value="F:transmembrane transporter activity"/>
    <property type="evidence" value="ECO:0007669"/>
    <property type="project" value="InterPro"/>
</dbReference>
<protein>
    <submittedName>
        <fullName evidence="5">MFS general substrate transporter</fullName>
    </submittedName>
</protein>
<keyword evidence="3" id="KW-0472">Membrane</keyword>
<proteinExistence type="inferred from homology"/>
<keyword evidence="3" id="KW-1133">Transmembrane helix</keyword>
<dbReference type="HOGENOM" id="CLU_001265_1_2_1"/>
<dbReference type="RefSeq" id="XP_007860330.1">
    <property type="nucleotide sequence ID" value="XM_007862139.1"/>
</dbReference>